<evidence type="ECO:0000313" key="2">
    <source>
        <dbReference type="Proteomes" id="UP000239757"/>
    </source>
</evidence>
<dbReference type="AlphaFoldDB" id="A0A2P5W334"/>
<dbReference type="EMBL" id="KZ669382">
    <property type="protein sequence ID" value="PPR85493.1"/>
    <property type="molecule type" value="Genomic_DNA"/>
</dbReference>
<evidence type="ECO:0000313" key="1">
    <source>
        <dbReference type="EMBL" id="PPR85493.1"/>
    </source>
</evidence>
<dbReference type="Proteomes" id="UP000239757">
    <property type="component" value="Unassembled WGS sequence"/>
</dbReference>
<sequence length="91" mass="9985">MRTSPSMHLSDCRNREALINDDVKIEKGKTSSAAVIVAIFQQLMTEVVVKGLEVQNCIGKFPQLERSRDPSVVTGATILASLSSLRPYLSH</sequence>
<accession>A0A2P5W334</accession>
<dbReference type="OrthoDB" id="1002369at2759"/>
<protein>
    <submittedName>
        <fullName evidence="1">Uncharacterized protein</fullName>
    </submittedName>
</protein>
<name>A0A2P5W334_GOSBA</name>
<organism evidence="1 2">
    <name type="scientific">Gossypium barbadense</name>
    <name type="common">Sea Island cotton</name>
    <name type="synonym">Hibiscus barbadensis</name>
    <dbReference type="NCBI Taxonomy" id="3634"/>
    <lineage>
        <taxon>Eukaryota</taxon>
        <taxon>Viridiplantae</taxon>
        <taxon>Streptophyta</taxon>
        <taxon>Embryophyta</taxon>
        <taxon>Tracheophyta</taxon>
        <taxon>Spermatophyta</taxon>
        <taxon>Magnoliopsida</taxon>
        <taxon>eudicotyledons</taxon>
        <taxon>Gunneridae</taxon>
        <taxon>Pentapetalae</taxon>
        <taxon>rosids</taxon>
        <taxon>malvids</taxon>
        <taxon>Malvales</taxon>
        <taxon>Malvaceae</taxon>
        <taxon>Malvoideae</taxon>
        <taxon>Gossypium</taxon>
    </lineage>
</organism>
<proteinExistence type="predicted"/>
<reference evidence="1 2" key="1">
    <citation type="submission" date="2015-01" db="EMBL/GenBank/DDBJ databases">
        <title>Genome of allotetraploid Gossypium barbadense reveals genomic plasticity and fiber elongation in cotton evolution.</title>
        <authorList>
            <person name="Chen X."/>
            <person name="Liu X."/>
            <person name="Zhao B."/>
            <person name="Zheng H."/>
            <person name="Hu Y."/>
            <person name="Lu G."/>
            <person name="Yang C."/>
            <person name="Chen J."/>
            <person name="Shan C."/>
            <person name="Zhang L."/>
            <person name="Zhou Y."/>
            <person name="Wang L."/>
            <person name="Guo W."/>
            <person name="Bai Y."/>
            <person name="Ruan J."/>
            <person name="Shangguan X."/>
            <person name="Mao Y."/>
            <person name="Jiang J."/>
            <person name="Zhu Y."/>
            <person name="Lei J."/>
            <person name="Kang H."/>
            <person name="Chen S."/>
            <person name="He X."/>
            <person name="Wang R."/>
            <person name="Wang Y."/>
            <person name="Chen J."/>
            <person name="Wang L."/>
            <person name="Yu S."/>
            <person name="Wang B."/>
            <person name="Wei J."/>
            <person name="Song S."/>
            <person name="Lu X."/>
            <person name="Gao Z."/>
            <person name="Gu W."/>
            <person name="Deng X."/>
            <person name="Ma D."/>
            <person name="Wang S."/>
            <person name="Liang W."/>
            <person name="Fang L."/>
            <person name="Cai C."/>
            <person name="Zhu X."/>
            <person name="Zhou B."/>
            <person name="Zhang Y."/>
            <person name="Chen Z."/>
            <person name="Xu S."/>
            <person name="Zhu R."/>
            <person name="Wang S."/>
            <person name="Zhang T."/>
            <person name="Zhao G."/>
        </authorList>
    </citation>
    <scope>NUCLEOTIDE SEQUENCE [LARGE SCALE GENOMIC DNA]</scope>
    <source>
        <strain evidence="2">cv. Xinhai21</strain>
        <tissue evidence="1">Leaf</tissue>
    </source>
</reference>
<gene>
    <name evidence="1" type="ORF">GOBAR_AA35199</name>
</gene>